<comment type="caution">
    <text evidence="2">The sequence shown here is derived from an EMBL/GenBank/DDBJ whole genome shotgun (WGS) entry which is preliminary data.</text>
</comment>
<organism evidence="2 3">
    <name type="scientific">Psychroflexus gondwanensis ACAM 44</name>
    <dbReference type="NCBI Taxonomy" id="1189619"/>
    <lineage>
        <taxon>Bacteria</taxon>
        <taxon>Pseudomonadati</taxon>
        <taxon>Bacteroidota</taxon>
        <taxon>Flavobacteriia</taxon>
        <taxon>Flavobacteriales</taxon>
        <taxon>Flavobacteriaceae</taxon>
        <taxon>Psychroflexus</taxon>
    </lineage>
</organism>
<name>N1WKX0_9FLAO</name>
<dbReference type="InterPro" id="IPR037883">
    <property type="entry name" value="Knr4/Smi1-like_sf"/>
</dbReference>
<gene>
    <name evidence="2" type="ORF">pgond44_10131</name>
</gene>
<evidence type="ECO:0000313" key="2">
    <source>
        <dbReference type="EMBL" id="EMY80911.1"/>
    </source>
</evidence>
<dbReference type="RefSeq" id="WP_003441027.1">
    <property type="nucleotide sequence ID" value="NZ_APLF01000009.1"/>
</dbReference>
<proteinExistence type="predicted"/>
<dbReference type="EMBL" id="APLF01000009">
    <property type="protein sequence ID" value="EMY80911.1"/>
    <property type="molecule type" value="Genomic_DNA"/>
</dbReference>
<dbReference type="Pfam" id="PF09346">
    <property type="entry name" value="SMI1_KNR4"/>
    <property type="match status" value="1"/>
</dbReference>
<evidence type="ECO:0000313" key="3">
    <source>
        <dbReference type="Proteomes" id="UP000012317"/>
    </source>
</evidence>
<accession>N1WKX0</accession>
<dbReference type="SMART" id="SM00860">
    <property type="entry name" value="SMI1_KNR4"/>
    <property type="match status" value="1"/>
</dbReference>
<dbReference type="Proteomes" id="UP000012317">
    <property type="component" value="Unassembled WGS sequence"/>
</dbReference>
<sequence length="241" mass="28033">MTNLEIIKKLKESTFTDEDGEDYQLEFQDGLTDSEIEDLKEQFPNNKIDNELIEILKETKGWDGYGPERIYFDSIGEFGFWELSANSLTLGHDGFGNHWILDLDKNGNLGKVFFACHDPAVFVVHSQNLNEYLHHLLELYNSPDKCHLNEIHDETVMTVWDQNKVCIPKPKFENENPEFKEFLAKFEGEEWTIADLRNGQNKDGFAWGKFGPNQFTERHPTELVWSIKNKKKGLLSRLFGK</sequence>
<protein>
    <recommendedName>
        <fullName evidence="1">Knr4/Smi1-like domain-containing protein</fullName>
    </recommendedName>
</protein>
<keyword evidence="3" id="KW-1185">Reference proteome</keyword>
<dbReference type="eggNOG" id="ENOG5032UP4">
    <property type="taxonomic scope" value="Bacteria"/>
</dbReference>
<evidence type="ECO:0000259" key="1">
    <source>
        <dbReference type="SMART" id="SM00860"/>
    </source>
</evidence>
<feature type="domain" description="Knr4/Smi1-like" evidence="1">
    <location>
        <begin position="30"/>
        <end position="185"/>
    </location>
</feature>
<dbReference type="SUPFAM" id="SSF160631">
    <property type="entry name" value="SMI1/KNR4-like"/>
    <property type="match status" value="1"/>
</dbReference>
<reference evidence="2 3" key="1">
    <citation type="journal article" date="2014" name="Genome Biol. Evol.">
        <title>Extensive gene acquisition in the extremely psychrophilic bacterial species Psychroflexus torquis and the link to sea-ice ecosystem specialism.</title>
        <authorList>
            <person name="Feng S."/>
            <person name="Powell S.M."/>
            <person name="Wilson R."/>
            <person name="Bowman J.P."/>
        </authorList>
    </citation>
    <scope>NUCLEOTIDE SEQUENCE [LARGE SCALE GENOMIC DNA]</scope>
    <source>
        <strain evidence="2 3">ACAM 44</strain>
    </source>
</reference>
<dbReference type="InterPro" id="IPR018958">
    <property type="entry name" value="Knr4/Smi1-like_dom"/>
</dbReference>
<dbReference type="AlphaFoldDB" id="N1WKX0"/>